<reference evidence="2" key="1">
    <citation type="journal article" date="2014" name="Nucleic Acids Res.">
        <title>The evolutionary dynamics of variant antigen genes in Babesia reveal a history of genomic innovation underlying host-parasite interaction.</title>
        <authorList>
            <person name="Jackson A.P."/>
            <person name="Otto T.D."/>
            <person name="Darby A."/>
            <person name="Ramaprasad A."/>
            <person name="Xia D."/>
            <person name="Echaide I.E."/>
            <person name="Farber M."/>
            <person name="Gahlot S."/>
            <person name="Gamble J."/>
            <person name="Gupta D."/>
            <person name="Gupta Y."/>
            <person name="Jackson L."/>
            <person name="Malandrin L."/>
            <person name="Malas T.B."/>
            <person name="Moussa E."/>
            <person name="Nair M."/>
            <person name="Reid A.J."/>
            <person name="Sanders M."/>
            <person name="Sharma J."/>
            <person name="Tracey A."/>
            <person name="Quail M.A."/>
            <person name="Weir W."/>
            <person name="Wastling J.M."/>
            <person name="Hall N."/>
            <person name="Willadsen P."/>
            <person name="Lingelbach K."/>
            <person name="Shiels B."/>
            <person name="Tait A."/>
            <person name="Berriman M."/>
            <person name="Allred D.R."/>
            <person name="Pain A."/>
        </authorList>
    </citation>
    <scope>NUCLEOTIDE SEQUENCE</scope>
    <source>
        <strain evidence="2">1802A</strain>
    </source>
</reference>
<keyword evidence="3" id="KW-1185">Reference proteome</keyword>
<dbReference type="Proteomes" id="UP001195914">
    <property type="component" value="Unassembled WGS sequence"/>
</dbReference>
<reference evidence="2" key="2">
    <citation type="submission" date="2021-05" db="EMBL/GenBank/DDBJ databases">
        <authorList>
            <person name="Pain A."/>
        </authorList>
    </citation>
    <scope>NUCLEOTIDE SEQUENCE</scope>
    <source>
        <strain evidence="2">1802A</strain>
    </source>
</reference>
<feature type="transmembrane region" description="Helical" evidence="1">
    <location>
        <begin position="723"/>
        <end position="741"/>
    </location>
</feature>
<accession>A0AAD9GBD4</accession>
<dbReference type="EMBL" id="JAHBMH010000055">
    <property type="protein sequence ID" value="KAK1935281.1"/>
    <property type="molecule type" value="Genomic_DNA"/>
</dbReference>
<evidence type="ECO:0000313" key="3">
    <source>
        <dbReference type="Proteomes" id="UP001195914"/>
    </source>
</evidence>
<dbReference type="AlphaFoldDB" id="A0AAD9GBD4"/>
<proteinExistence type="predicted"/>
<organism evidence="2 3">
    <name type="scientific">Babesia divergens</name>
    <dbReference type="NCBI Taxonomy" id="32595"/>
    <lineage>
        <taxon>Eukaryota</taxon>
        <taxon>Sar</taxon>
        <taxon>Alveolata</taxon>
        <taxon>Apicomplexa</taxon>
        <taxon>Aconoidasida</taxon>
        <taxon>Piroplasmida</taxon>
        <taxon>Babesiidae</taxon>
        <taxon>Babesia</taxon>
    </lineage>
</organism>
<gene>
    <name evidence="2" type="ORF">X943_000036</name>
</gene>
<evidence type="ECO:0000313" key="2">
    <source>
        <dbReference type="EMBL" id="KAK1935281.1"/>
    </source>
</evidence>
<name>A0AAD9GBD4_BABDI</name>
<keyword evidence="1" id="KW-0812">Transmembrane</keyword>
<sequence>MVCYMYYTDVFVGSNDIDKLNNALEAELNGSELTDLNAELDALASGLGSFIGYSGGSVNGSGIGKNDTGGSQYASSFLKSATWEKLCKDCKCKTVSKSSCSNCSCGSQTVSSVCDPSKCCADCDVRKAAKIFLGFLPCLYYGLKFLKEKCEVDWKDFLISQDNSLRRFLVGMGYNLGKLDENKQGSDIFGLLSSLFTGSNPLPNLYEKSKKYFTSSSHSPVPSPDSPSQPKTVREILLWLYGLRFQKGFEALLDHCKDLCDSTQGSVKFNNFESSLFDSCFLSPFVLGVIEGSKSDEESRKFPPYASEWQNFSYPDDPFDLFNMLVENVRKIYIPLAFLKFQCGKGSALAGWQECGFGQECVKKLQGSLQSSGSQVSTSSSCCISSAPKGYLCTSKPGESDVHEHCTKVGASCRGFGQCNNSAQAQAHTQVDGKCKESCPHPLLNFLIADSKSQPKASPSLFKPPPGFPPMGFSPDKLPSPGRHGEALYLLLEAFSTVSSLTRLVKSLICISRAPPETLGELFGFFLQFQNSSVFKSQLNTAFLSWISKEPGRPDAQKFTTAFQTALGKLKGSSHSGSHPYDLRSLSECHVPQGAAAEVTCGQYLNSLTGDVYDIFIDSPDVYLSWICYLPKDFKTLLEEFKQKFSDCCSSGKCPKIVECPCALPLIYSQGFQFMSPNDLNGGTPKKCSDFLDQLGKVLEENSPLGLLIKAIDAFLWSIRLPFVYTFLYIWILVISYFYYVQFYKLDLLHIDSHLHLPRSFKILPSTLFSDASSRLKDLSYFSL</sequence>
<evidence type="ECO:0000256" key="1">
    <source>
        <dbReference type="SAM" id="Phobius"/>
    </source>
</evidence>
<comment type="caution">
    <text evidence="2">The sequence shown here is derived from an EMBL/GenBank/DDBJ whole genome shotgun (WGS) entry which is preliminary data.</text>
</comment>
<keyword evidence="1" id="KW-1133">Transmembrane helix</keyword>
<keyword evidence="1" id="KW-0472">Membrane</keyword>
<protein>
    <submittedName>
        <fullName evidence="2">Variant erythrocyte surface antigen-1 family protein</fullName>
    </submittedName>
</protein>